<name>A0A9W6UVJ4_9ACTN</name>
<proteinExistence type="predicted"/>
<dbReference type="SUPFAM" id="SSF55073">
    <property type="entry name" value="Nucleotide cyclase"/>
    <property type="match status" value="1"/>
</dbReference>
<dbReference type="PANTHER" id="PTHR47691:SF3">
    <property type="entry name" value="HTH-TYPE TRANSCRIPTIONAL REGULATOR RV0890C-RELATED"/>
    <property type="match status" value="1"/>
</dbReference>
<dbReference type="InterPro" id="IPR002182">
    <property type="entry name" value="NB-ARC"/>
</dbReference>
<dbReference type="EMBL" id="BSRZ01000007">
    <property type="protein sequence ID" value="GLW65119.1"/>
    <property type="molecule type" value="Genomic_DNA"/>
</dbReference>
<feature type="domain" description="NB-ARC" evidence="1">
    <location>
        <begin position="227"/>
        <end position="358"/>
    </location>
</feature>
<organism evidence="2 3">
    <name type="scientific">Actinomadura rubrobrunea</name>
    <dbReference type="NCBI Taxonomy" id="115335"/>
    <lineage>
        <taxon>Bacteria</taxon>
        <taxon>Bacillati</taxon>
        <taxon>Actinomycetota</taxon>
        <taxon>Actinomycetes</taxon>
        <taxon>Streptosporangiales</taxon>
        <taxon>Thermomonosporaceae</taxon>
        <taxon>Actinomadura</taxon>
    </lineage>
</organism>
<dbReference type="InterPro" id="IPR029787">
    <property type="entry name" value="Nucleotide_cyclase"/>
</dbReference>
<gene>
    <name evidence="2" type="ORF">Arub01_33630</name>
</gene>
<evidence type="ECO:0000313" key="3">
    <source>
        <dbReference type="Proteomes" id="UP001165124"/>
    </source>
</evidence>
<reference evidence="2" key="1">
    <citation type="submission" date="2023-02" db="EMBL/GenBank/DDBJ databases">
        <title>Actinomadura rubrobrunea NBRC 14622.</title>
        <authorList>
            <person name="Ichikawa N."/>
            <person name="Sato H."/>
            <person name="Tonouchi N."/>
        </authorList>
    </citation>
    <scope>NUCLEOTIDE SEQUENCE</scope>
    <source>
        <strain evidence="2">NBRC 14622</strain>
    </source>
</reference>
<dbReference type="PANTHER" id="PTHR47691">
    <property type="entry name" value="REGULATOR-RELATED"/>
    <property type="match status" value="1"/>
</dbReference>
<dbReference type="Pfam" id="PF00931">
    <property type="entry name" value="NB-ARC"/>
    <property type="match status" value="1"/>
</dbReference>
<sequence>MHALHKAIVCVDVAGFGDRSRTACDQVTVRAVMYRALSRALAASGVPWEDCYHEDRGDGVLLLVGAEVPKELLVSPFPAELAAVLAEHNRDATWGTRVRLRVAVHAGEIRQDAHGVTGPALNTAFRLLEAEQARTALHRPSGTLAVVASSYMYEEVIRHSPPSGPEWFRPIDVAVKETRARAWLRVFDAPGTAAGVVAARPPEPVPAAPCQLPGAVRDFVGRTAERRALTRLLDECGRGAVIAVITGTAGVGKTALAVHWGRQMRDRFPDGQLYVNLRGADPEPPMPPRHALTQMLQAMGVPAAAIPTGLEQQAAQLRSLLEGRRVLVVLDNAADAGQVRPLLPGAPGCMTLVTSRNRLSGLVALDDAEPIGLDRPSPAEAVALLRRVLGDEQVDAEPEAAVELADRCACLPLALRVAAERAASRPPFLSLADVASELADERSRLDLLDADDERTSVRDVFSWSYAKLAPETARAFRLLALHPGPEIEVHAAAALLDEPLDDTRRLLTALVRVHLLEECGRDRYRYHDLLRIYAAERAREEESDEDRAAAVRRVLGWYFNTADAVRPLISSSGPSVALDTAGAACRPPVPSLTAREGNGGWTASTAACWPPPVAP</sequence>
<accession>A0A9W6UVJ4</accession>
<dbReference type="AlphaFoldDB" id="A0A9W6UVJ4"/>
<dbReference type="RefSeq" id="WP_170126096.1">
    <property type="nucleotide sequence ID" value="NZ_BSRZ01000007.1"/>
</dbReference>
<comment type="caution">
    <text evidence="2">The sequence shown here is derived from an EMBL/GenBank/DDBJ whole genome shotgun (WGS) entry which is preliminary data.</text>
</comment>
<evidence type="ECO:0000313" key="2">
    <source>
        <dbReference type="EMBL" id="GLW65119.1"/>
    </source>
</evidence>
<evidence type="ECO:0000259" key="1">
    <source>
        <dbReference type="Pfam" id="PF00931"/>
    </source>
</evidence>
<dbReference type="Gene3D" id="3.30.70.1230">
    <property type="entry name" value="Nucleotide cyclase"/>
    <property type="match status" value="1"/>
</dbReference>
<dbReference type="Proteomes" id="UP001165124">
    <property type="component" value="Unassembled WGS sequence"/>
</dbReference>
<dbReference type="Gene3D" id="3.40.50.300">
    <property type="entry name" value="P-loop containing nucleotide triphosphate hydrolases"/>
    <property type="match status" value="1"/>
</dbReference>
<keyword evidence="3" id="KW-1185">Reference proteome</keyword>
<dbReference type="InterPro" id="IPR027417">
    <property type="entry name" value="P-loop_NTPase"/>
</dbReference>
<dbReference type="SUPFAM" id="SSF52540">
    <property type="entry name" value="P-loop containing nucleoside triphosphate hydrolases"/>
    <property type="match status" value="1"/>
</dbReference>
<protein>
    <recommendedName>
        <fullName evidence="1">NB-ARC domain-containing protein</fullName>
    </recommendedName>
</protein>
<dbReference type="GO" id="GO:0043531">
    <property type="term" value="F:ADP binding"/>
    <property type="evidence" value="ECO:0007669"/>
    <property type="project" value="InterPro"/>
</dbReference>
<dbReference type="PRINTS" id="PR00364">
    <property type="entry name" value="DISEASERSIST"/>
</dbReference>